<protein>
    <submittedName>
        <fullName evidence="1">Uncharacterized protein</fullName>
    </submittedName>
</protein>
<gene>
    <name evidence="1" type="ORF">Pint_30139</name>
</gene>
<evidence type="ECO:0000313" key="1">
    <source>
        <dbReference type="EMBL" id="KAJ0007855.1"/>
    </source>
</evidence>
<dbReference type="Proteomes" id="UP001163603">
    <property type="component" value="Chromosome 15"/>
</dbReference>
<keyword evidence="2" id="KW-1185">Reference proteome</keyword>
<comment type="caution">
    <text evidence="1">The sequence shown here is derived from an EMBL/GenBank/DDBJ whole genome shotgun (WGS) entry which is preliminary data.</text>
</comment>
<proteinExistence type="predicted"/>
<sequence>MPRLTKQYSREVMLEKLNKWVLKNPVFHDKLQFPNLDDSRLTTLINQSLNWQHYMCISPKPYPDIKTLFMDHSCEPPNVNCDPSAVTKNIGFFTKEPVIFTSASSSNTRINVGIADGRVQLFPDTRQNGDTQFLPCVKSRVIDESQKYRIWQPIVINQSSGLRALRLQDSLSPEKVVKLMYTHSGSAIIALANNAMHKVWKWQKNEKNLSGKATSAVPPQLWLPSNGIKMRNDIEKINKENALPCFTLTKDDAHLLSASGGMEVNVFICAASGEVLPPPPAATCLAFHPKDNNIIAIGMDDSSILVYDIRFAKVKNKLTDHQHKVTGLAFSVVLNVLVSSGADAQLCVWSLDGWEKQASQFLKLANGCVPRTMSPTHVNFHQDQIHVLAVQRTQITVYKAPTLERLEQSFRTGPTGTIIMDAVYSCEGQSIYAALGDGSVAVLNATSLKLKQRIIIGEYVPSNHRSRIYAVSVAAHPSEPNQFALGLSHGGVTVLELMEAEASSS</sequence>
<name>A0ACC0X105_9ROSI</name>
<accession>A0ACC0X105</accession>
<reference evidence="2" key="1">
    <citation type="journal article" date="2023" name="G3 (Bethesda)">
        <title>Genome assembly and association tests identify interacting loci associated with vigor, precocity, and sex in interspecific pistachio rootstocks.</title>
        <authorList>
            <person name="Palmer W."/>
            <person name="Jacygrad E."/>
            <person name="Sagayaradj S."/>
            <person name="Cavanaugh K."/>
            <person name="Han R."/>
            <person name="Bertier L."/>
            <person name="Beede B."/>
            <person name="Kafkas S."/>
            <person name="Golino D."/>
            <person name="Preece J."/>
            <person name="Michelmore R."/>
        </authorList>
    </citation>
    <scope>NUCLEOTIDE SEQUENCE [LARGE SCALE GENOMIC DNA]</scope>
</reference>
<organism evidence="1 2">
    <name type="scientific">Pistacia integerrima</name>
    <dbReference type="NCBI Taxonomy" id="434235"/>
    <lineage>
        <taxon>Eukaryota</taxon>
        <taxon>Viridiplantae</taxon>
        <taxon>Streptophyta</taxon>
        <taxon>Embryophyta</taxon>
        <taxon>Tracheophyta</taxon>
        <taxon>Spermatophyta</taxon>
        <taxon>Magnoliopsida</taxon>
        <taxon>eudicotyledons</taxon>
        <taxon>Gunneridae</taxon>
        <taxon>Pentapetalae</taxon>
        <taxon>rosids</taxon>
        <taxon>malvids</taxon>
        <taxon>Sapindales</taxon>
        <taxon>Anacardiaceae</taxon>
        <taxon>Pistacia</taxon>
    </lineage>
</organism>
<dbReference type="EMBL" id="CM047750">
    <property type="protein sequence ID" value="KAJ0007855.1"/>
    <property type="molecule type" value="Genomic_DNA"/>
</dbReference>
<evidence type="ECO:0000313" key="2">
    <source>
        <dbReference type="Proteomes" id="UP001163603"/>
    </source>
</evidence>